<keyword evidence="1" id="KW-1133">Transmembrane helix</keyword>
<name>A0ABV6KC55_9BACI</name>
<keyword evidence="1" id="KW-0812">Transmembrane</keyword>
<sequence length="43" mass="4768">MMLKKRSMNRELSEPLIGLAVGVIMLIVACLIAHFVFGLAFFS</sequence>
<protein>
    <submittedName>
        <fullName evidence="2">Uncharacterized protein</fullName>
    </submittedName>
</protein>
<keyword evidence="1" id="KW-0472">Membrane</keyword>
<accession>A0ABV6KC55</accession>
<dbReference type="EMBL" id="JBHLUX010000027">
    <property type="protein sequence ID" value="MFC0470899.1"/>
    <property type="molecule type" value="Genomic_DNA"/>
</dbReference>
<keyword evidence="3" id="KW-1185">Reference proteome</keyword>
<reference evidence="2 3" key="1">
    <citation type="submission" date="2024-09" db="EMBL/GenBank/DDBJ databases">
        <authorList>
            <person name="Sun Q."/>
            <person name="Mori K."/>
        </authorList>
    </citation>
    <scope>NUCLEOTIDE SEQUENCE [LARGE SCALE GENOMIC DNA]</scope>
    <source>
        <strain evidence="2 3">NCAIM B.02610</strain>
    </source>
</reference>
<dbReference type="PROSITE" id="PS51257">
    <property type="entry name" value="PROKAR_LIPOPROTEIN"/>
    <property type="match status" value="1"/>
</dbReference>
<feature type="transmembrane region" description="Helical" evidence="1">
    <location>
        <begin position="16"/>
        <end position="42"/>
    </location>
</feature>
<organism evidence="2 3">
    <name type="scientific">Halalkalibacter kiskunsagensis</name>
    <dbReference type="NCBI Taxonomy" id="1548599"/>
    <lineage>
        <taxon>Bacteria</taxon>
        <taxon>Bacillati</taxon>
        <taxon>Bacillota</taxon>
        <taxon>Bacilli</taxon>
        <taxon>Bacillales</taxon>
        <taxon>Bacillaceae</taxon>
        <taxon>Halalkalibacter</taxon>
    </lineage>
</organism>
<dbReference type="Proteomes" id="UP001589838">
    <property type="component" value="Unassembled WGS sequence"/>
</dbReference>
<gene>
    <name evidence="2" type="ORF">ACFFHM_10425</name>
</gene>
<proteinExistence type="predicted"/>
<evidence type="ECO:0000313" key="2">
    <source>
        <dbReference type="EMBL" id="MFC0470899.1"/>
    </source>
</evidence>
<dbReference type="RefSeq" id="WP_335960762.1">
    <property type="nucleotide sequence ID" value="NZ_JAXBLX010000012.1"/>
</dbReference>
<evidence type="ECO:0000313" key="3">
    <source>
        <dbReference type="Proteomes" id="UP001589838"/>
    </source>
</evidence>
<evidence type="ECO:0000256" key="1">
    <source>
        <dbReference type="SAM" id="Phobius"/>
    </source>
</evidence>
<comment type="caution">
    <text evidence="2">The sequence shown here is derived from an EMBL/GenBank/DDBJ whole genome shotgun (WGS) entry which is preliminary data.</text>
</comment>